<dbReference type="InterPro" id="IPR050640">
    <property type="entry name" value="Bact_2-comp_sensor_kinase"/>
</dbReference>
<dbReference type="EMBL" id="JAJBMB010000001">
    <property type="protein sequence ID" value="MCB5444741.1"/>
    <property type="molecule type" value="Genomic_DNA"/>
</dbReference>
<evidence type="ECO:0000313" key="17">
    <source>
        <dbReference type="Proteomes" id="UP001299409"/>
    </source>
</evidence>
<feature type="transmembrane region" description="Helical" evidence="11">
    <location>
        <begin position="74"/>
        <end position="94"/>
    </location>
</feature>
<evidence type="ECO:0000256" key="10">
    <source>
        <dbReference type="ARBA" id="ARBA00023136"/>
    </source>
</evidence>
<dbReference type="Pfam" id="PF02518">
    <property type="entry name" value="HATPase_c"/>
    <property type="match status" value="1"/>
</dbReference>
<evidence type="ECO:0000256" key="7">
    <source>
        <dbReference type="ARBA" id="ARBA00022840"/>
    </source>
</evidence>
<dbReference type="SUPFAM" id="SSF55874">
    <property type="entry name" value="ATPase domain of HSP90 chaperone/DNA topoisomerase II/histidine kinase"/>
    <property type="match status" value="1"/>
</dbReference>
<reference evidence="15 17" key="2">
    <citation type="submission" date="2021-10" db="EMBL/GenBank/DDBJ databases">
        <title>Collection of gut derived symbiotic bacterial strains cultured from healthy donors.</title>
        <authorList>
            <person name="Lin H."/>
            <person name="Littmann E."/>
            <person name="Claire K."/>
            <person name="Pamer E."/>
        </authorList>
    </citation>
    <scope>NUCLEOTIDE SEQUENCE [LARGE SCALE GENOMIC DNA]</scope>
    <source>
        <strain evidence="15 17">MSK.17.68</strain>
    </source>
</reference>
<evidence type="ECO:0000256" key="5">
    <source>
        <dbReference type="ARBA" id="ARBA00022741"/>
    </source>
</evidence>
<dbReference type="EC" id="2.7.13.3" evidence="16"/>
<dbReference type="Pfam" id="PF06580">
    <property type="entry name" value="His_kinase"/>
    <property type="match status" value="1"/>
</dbReference>
<dbReference type="PANTHER" id="PTHR34220">
    <property type="entry name" value="SENSOR HISTIDINE KINASE YPDA"/>
    <property type="match status" value="1"/>
</dbReference>
<keyword evidence="10 11" id="KW-0472">Membrane</keyword>
<accession>A0A6N2ZGM3</accession>
<evidence type="ECO:0000256" key="2">
    <source>
        <dbReference type="ARBA" id="ARBA00022475"/>
    </source>
</evidence>
<keyword evidence="9" id="KW-0902">Two-component regulatory system</keyword>
<evidence type="ECO:0000256" key="1">
    <source>
        <dbReference type="ARBA" id="ARBA00004651"/>
    </source>
</evidence>
<name>A0A6N2ZGM3_9FIRM</name>
<dbReference type="InterPro" id="IPR011620">
    <property type="entry name" value="Sig_transdc_His_kinase_LytS_TM"/>
</dbReference>
<dbReference type="InterPro" id="IPR010559">
    <property type="entry name" value="Sig_transdc_His_kin_internal"/>
</dbReference>
<dbReference type="Proteomes" id="UP001299409">
    <property type="component" value="Unassembled WGS sequence"/>
</dbReference>
<evidence type="ECO:0000256" key="8">
    <source>
        <dbReference type="ARBA" id="ARBA00022989"/>
    </source>
</evidence>
<proteinExistence type="predicted"/>
<evidence type="ECO:0000256" key="4">
    <source>
        <dbReference type="ARBA" id="ARBA00022692"/>
    </source>
</evidence>
<feature type="transmembrane region" description="Helical" evidence="11">
    <location>
        <begin position="106"/>
        <end position="127"/>
    </location>
</feature>
<evidence type="ECO:0000256" key="11">
    <source>
        <dbReference type="SAM" id="Phobius"/>
    </source>
</evidence>
<evidence type="ECO:0000313" key="16">
    <source>
        <dbReference type="EMBL" id="VYT78431.1"/>
    </source>
</evidence>
<reference evidence="16" key="1">
    <citation type="submission" date="2019-11" db="EMBL/GenBank/DDBJ databases">
        <authorList>
            <person name="Feng L."/>
        </authorList>
    </citation>
    <scope>NUCLEOTIDE SEQUENCE</scope>
    <source>
        <strain evidence="16">IbartlettiiLFYP30</strain>
    </source>
</reference>
<dbReference type="InterPro" id="IPR003594">
    <property type="entry name" value="HATPase_dom"/>
</dbReference>
<feature type="domain" description="Signal transduction histidine kinase internal region" evidence="13">
    <location>
        <begin position="205"/>
        <end position="282"/>
    </location>
</feature>
<dbReference type="GO" id="GO:0071555">
    <property type="term" value="P:cell wall organization"/>
    <property type="evidence" value="ECO:0007669"/>
    <property type="project" value="InterPro"/>
</dbReference>
<evidence type="ECO:0000259" key="12">
    <source>
        <dbReference type="Pfam" id="PF02518"/>
    </source>
</evidence>
<feature type="transmembrane region" description="Helical" evidence="11">
    <location>
        <begin position="136"/>
        <end position="157"/>
    </location>
</feature>
<evidence type="ECO:0000256" key="6">
    <source>
        <dbReference type="ARBA" id="ARBA00022777"/>
    </source>
</evidence>
<keyword evidence="3 16" id="KW-0808">Transferase</keyword>
<keyword evidence="4 11" id="KW-0812">Transmembrane</keyword>
<dbReference type="InterPro" id="IPR036890">
    <property type="entry name" value="HATPase_C_sf"/>
</dbReference>
<dbReference type="RefSeq" id="WP_048925387.1">
    <property type="nucleotide sequence ID" value="NZ_BAABXU010000001.1"/>
</dbReference>
<dbReference type="AlphaFoldDB" id="A0A6N2ZGM3"/>
<dbReference type="Pfam" id="PF07694">
    <property type="entry name" value="5TM-5TMR_LYT"/>
    <property type="match status" value="1"/>
</dbReference>
<organism evidence="16">
    <name type="scientific">Intestinibacter bartlettii</name>
    <dbReference type="NCBI Taxonomy" id="261299"/>
    <lineage>
        <taxon>Bacteria</taxon>
        <taxon>Bacillati</taxon>
        <taxon>Bacillota</taxon>
        <taxon>Clostridia</taxon>
        <taxon>Peptostreptococcales</taxon>
        <taxon>Peptostreptococcaceae</taxon>
        <taxon>Intestinibacter</taxon>
    </lineage>
</organism>
<feature type="transmembrane region" description="Helical" evidence="11">
    <location>
        <begin position="5"/>
        <end position="23"/>
    </location>
</feature>
<feature type="domain" description="Signal transduction histidine kinase 5TM receptor LytS transmembrane region" evidence="14">
    <location>
        <begin position="27"/>
        <end position="191"/>
    </location>
</feature>
<keyword evidence="6 16" id="KW-0418">Kinase</keyword>
<dbReference type="GO" id="GO:0000155">
    <property type="term" value="F:phosphorelay sensor kinase activity"/>
    <property type="evidence" value="ECO:0007669"/>
    <property type="project" value="InterPro"/>
</dbReference>
<keyword evidence="7" id="KW-0067">ATP-binding</keyword>
<evidence type="ECO:0000256" key="3">
    <source>
        <dbReference type="ARBA" id="ARBA00022679"/>
    </source>
</evidence>
<keyword evidence="5" id="KW-0547">Nucleotide-binding</keyword>
<evidence type="ECO:0000256" key="9">
    <source>
        <dbReference type="ARBA" id="ARBA00023012"/>
    </source>
</evidence>
<comment type="subcellular location">
    <subcellularLocation>
        <location evidence="1">Cell membrane</location>
        <topology evidence="1">Multi-pass membrane protein</topology>
    </subcellularLocation>
</comment>
<feature type="transmembrane region" description="Helical" evidence="11">
    <location>
        <begin position="43"/>
        <end position="62"/>
    </location>
</feature>
<dbReference type="Gene3D" id="3.30.565.10">
    <property type="entry name" value="Histidine kinase-like ATPase, C-terminal domain"/>
    <property type="match status" value="1"/>
</dbReference>
<protein>
    <submittedName>
        <fullName evidence="15 16">Sensor histidine kinase</fullName>
        <ecNumber evidence="16">2.7.13.3</ecNumber>
    </submittedName>
</protein>
<dbReference type="PANTHER" id="PTHR34220:SF7">
    <property type="entry name" value="SENSOR HISTIDINE KINASE YPDA"/>
    <property type="match status" value="1"/>
</dbReference>
<feature type="domain" description="Histidine kinase/HSP90-like ATPase" evidence="12">
    <location>
        <begin position="298"/>
        <end position="396"/>
    </location>
</feature>
<dbReference type="EMBL" id="CACRUE010000012">
    <property type="protein sequence ID" value="VYT78431.1"/>
    <property type="molecule type" value="Genomic_DNA"/>
</dbReference>
<gene>
    <name evidence="16" type="primary">ypdA</name>
    <name evidence="16" type="ORF">IBLFYP30_00076</name>
    <name evidence="15" type="ORF">LIP50_00840</name>
</gene>
<keyword evidence="17" id="KW-1185">Reference proteome</keyword>
<feature type="transmembrane region" description="Helical" evidence="11">
    <location>
        <begin position="169"/>
        <end position="192"/>
    </location>
</feature>
<evidence type="ECO:0000259" key="14">
    <source>
        <dbReference type="Pfam" id="PF07694"/>
    </source>
</evidence>
<dbReference type="GO" id="GO:0005886">
    <property type="term" value="C:plasma membrane"/>
    <property type="evidence" value="ECO:0007669"/>
    <property type="project" value="UniProtKB-SubCell"/>
</dbReference>
<keyword evidence="8 11" id="KW-1133">Transmembrane helix</keyword>
<dbReference type="GO" id="GO:0005524">
    <property type="term" value="F:ATP binding"/>
    <property type="evidence" value="ECO:0007669"/>
    <property type="project" value="UniProtKB-KW"/>
</dbReference>
<sequence length="398" mass="45116">MRQNYLLILLEKTSFIVVLFLLISKLKIFKNIFEKDKYTQKDLFVISIIFTVLSIMGTYNGIVYKGSILNTRIITIVSGGILFGPFVSIPTGIISGVHRLLMYPGSMTSIPCFISSIFAGIFSGLFYKKIRPNYKVFYGILVGIISENITIILIYLLCTPKELALDIIHTIYLPLVVGQFGIGFMVSIVNTIEKDKKDIEARKKAEMSALQRQINPHFIFNALNTIASFIRFDPKKARDLIISLSTYLRHNLELNDNLINIKKEIEQVKSYVDIEQARFGNTLKVIYDIDETNIKSPSLIIQPLVENAILHGILPMDNKNYGIVKVSVKNLDSKVKISVEDNGIGINQNVIDNIYSGNMPENKIGLYNVHLRLKLYYGKGLEITKLNKGTLIEFYIWG</sequence>
<evidence type="ECO:0000313" key="15">
    <source>
        <dbReference type="EMBL" id="MCB5444741.1"/>
    </source>
</evidence>
<keyword evidence="2" id="KW-1003">Cell membrane</keyword>
<evidence type="ECO:0000259" key="13">
    <source>
        <dbReference type="Pfam" id="PF06580"/>
    </source>
</evidence>